<dbReference type="EMBL" id="CAJNOC010000117">
    <property type="protein sequence ID" value="CAF0716562.1"/>
    <property type="molecule type" value="Genomic_DNA"/>
</dbReference>
<reference evidence="2" key="1">
    <citation type="submission" date="2021-02" db="EMBL/GenBank/DDBJ databases">
        <authorList>
            <person name="Nowell W R."/>
        </authorList>
    </citation>
    <scope>NUCLEOTIDE SEQUENCE</scope>
    <source>
        <strain evidence="2">Ploen Becks lab</strain>
    </source>
</reference>
<proteinExistence type="predicted"/>
<evidence type="ECO:0000313" key="2">
    <source>
        <dbReference type="EMBL" id="CAF0716562.1"/>
    </source>
</evidence>
<evidence type="ECO:0000313" key="3">
    <source>
        <dbReference type="Proteomes" id="UP000663879"/>
    </source>
</evidence>
<evidence type="ECO:0000259" key="1">
    <source>
        <dbReference type="Pfam" id="PF21549"/>
    </source>
</evidence>
<dbReference type="InterPro" id="IPR046341">
    <property type="entry name" value="SET_dom_sf"/>
</dbReference>
<dbReference type="AlphaFoldDB" id="A0A813M8Y3"/>
<sequence length="320" mass="37448">MSTEIEIELPDFIELKESTILLNDLGAYSRTTLQPSLFIGTYKGKIRNSVQSNEDLSYIWTILNTKKTPMFYIDATDPRDSNWLRFVRASDDFKKQNIVCLQQDQKINYYTLKEIKPGDELVYFSPHDNYKKAKLTNYEIVFNASSENSSDNLNEESKDSFNTPTISDEEIDKSKISIKTKTTRSRNGKKFYSSSTSTSGSSSNTILPTNVRIWTCQMCKKQFDQRILLNRHDCIDLKLRIFKKKKELRKKKLKDLHWKRKIDQSYIETTNFTHLFNNIADNLSFCVDGTKQDLKSYSQEVKDYLNSMINKQLNQVVFRK</sequence>
<accession>A0A813M8Y3</accession>
<feature type="domain" description="SET" evidence="1">
    <location>
        <begin position="15"/>
        <end position="131"/>
    </location>
</feature>
<comment type="caution">
    <text evidence="2">The sequence shown here is derived from an EMBL/GenBank/DDBJ whole genome shotgun (WGS) entry which is preliminary data.</text>
</comment>
<keyword evidence="3" id="KW-1185">Reference proteome</keyword>
<organism evidence="2 3">
    <name type="scientific">Brachionus calyciflorus</name>
    <dbReference type="NCBI Taxonomy" id="104777"/>
    <lineage>
        <taxon>Eukaryota</taxon>
        <taxon>Metazoa</taxon>
        <taxon>Spiralia</taxon>
        <taxon>Gnathifera</taxon>
        <taxon>Rotifera</taxon>
        <taxon>Eurotatoria</taxon>
        <taxon>Monogononta</taxon>
        <taxon>Pseudotrocha</taxon>
        <taxon>Ploima</taxon>
        <taxon>Brachionidae</taxon>
        <taxon>Brachionus</taxon>
    </lineage>
</organism>
<dbReference type="SUPFAM" id="SSF82199">
    <property type="entry name" value="SET domain"/>
    <property type="match status" value="1"/>
</dbReference>
<name>A0A813M8Y3_9BILA</name>
<gene>
    <name evidence="2" type="ORF">OXX778_LOCUS1709</name>
</gene>
<dbReference type="Proteomes" id="UP000663879">
    <property type="component" value="Unassembled WGS sequence"/>
</dbReference>
<protein>
    <recommendedName>
        <fullName evidence="1">SET domain-containing protein</fullName>
    </recommendedName>
</protein>
<dbReference type="InterPro" id="IPR001214">
    <property type="entry name" value="SET_dom"/>
</dbReference>
<dbReference type="Pfam" id="PF21549">
    <property type="entry name" value="PRDM2_PR"/>
    <property type="match status" value="1"/>
</dbReference>
<dbReference type="Gene3D" id="2.170.270.10">
    <property type="entry name" value="SET domain"/>
    <property type="match status" value="1"/>
</dbReference>
<dbReference type="OrthoDB" id="40579at2759"/>